<proteinExistence type="predicted"/>
<dbReference type="SUPFAM" id="SSF53822">
    <property type="entry name" value="Periplasmic binding protein-like I"/>
    <property type="match status" value="1"/>
</dbReference>
<feature type="chain" id="PRO_5046316522" evidence="1">
    <location>
        <begin position="23"/>
        <end position="367"/>
    </location>
</feature>
<keyword evidence="4" id="KW-1185">Reference proteome</keyword>
<dbReference type="EMBL" id="JAZEWV010000036">
    <property type="protein sequence ID" value="MEE4545889.1"/>
    <property type="molecule type" value="Genomic_DNA"/>
</dbReference>
<dbReference type="Pfam" id="PF13407">
    <property type="entry name" value="Peripla_BP_4"/>
    <property type="match status" value="1"/>
</dbReference>
<name>A0ABU7PJ89_9ACTN</name>
<evidence type="ECO:0000256" key="1">
    <source>
        <dbReference type="SAM" id="SignalP"/>
    </source>
</evidence>
<dbReference type="Proteomes" id="UP001344658">
    <property type="component" value="Unassembled WGS sequence"/>
</dbReference>
<protein>
    <submittedName>
        <fullName evidence="3">Substrate-binding domain-containing protein</fullName>
    </submittedName>
</protein>
<reference evidence="3 4" key="1">
    <citation type="submission" date="2023-12" db="EMBL/GenBank/DDBJ databases">
        <title>Streptomyces sp. V4-01.</title>
        <authorList>
            <person name="Somphong A."/>
            <person name="Phongsopitanun W."/>
        </authorList>
    </citation>
    <scope>NUCLEOTIDE SEQUENCE [LARGE SCALE GENOMIC DNA]</scope>
    <source>
        <strain evidence="3 4">V4-01</strain>
    </source>
</reference>
<dbReference type="Gene3D" id="3.40.50.2300">
    <property type="match status" value="2"/>
</dbReference>
<organism evidence="3 4">
    <name type="scientific">Actinacidiphila polyblastidii</name>
    <dbReference type="NCBI Taxonomy" id="3110430"/>
    <lineage>
        <taxon>Bacteria</taxon>
        <taxon>Bacillati</taxon>
        <taxon>Actinomycetota</taxon>
        <taxon>Actinomycetes</taxon>
        <taxon>Kitasatosporales</taxon>
        <taxon>Streptomycetaceae</taxon>
        <taxon>Actinacidiphila</taxon>
    </lineage>
</organism>
<feature type="signal peptide" evidence="1">
    <location>
        <begin position="1"/>
        <end position="22"/>
    </location>
</feature>
<evidence type="ECO:0000313" key="4">
    <source>
        <dbReference type="Proteomes" id="UP001344658"/>
    </source>
</evidence>
<accession>A0ABU7PJ89</accession>
<dbReference type="InterPro" id="IPR025997">
    <property type="entry name" value="SBP_2_dom"/>
</dbReference>
<keyword evidence="1" id="KW-0732">Signal</keyword>
<dbReference type="InterPro" id="IPR028082">
    <property type="entry name" value="Peripla_BP_I"/>
</dbReference>
<gene>
    <name evidence="3" type="ORF">V2S66_28455</name>
</gene>
<comment type="caution">
    <text evidence="3">The sequence shown here is derived from an EMBL/GenBank/DDBJ whole genome shotgun (WGS) entry which is preliminary data.</text>
</comment>
<sequence length="367" mass="37600">MAALSAAALVTVAACGSSSASGGSPSGSKQPANVAAAKSAVAGYTVAPTDFPVSERLPHRLPAGKKFVYLQCSTPICAAVGTFVKQAALAAGGTFTAVNAGSTAQTAQAAASSADALKPDAVILGAIDPALFGGGLKKLAGNGAKLVSLQIHKDVRPYGITFNYLGPELSQRNGKLLADWVIARRGAQADTVLYTLPALDISAPMQDAFKEEMTANCPSCKVRVVPIDVATIGTTAPRTIVTDLQAHKSTNTAVFVSLSAAGGLPAALKAAGLSVTTVGFGPTAGNLQDIKDGSLTAALNIDFPVSTWTAVDAAVRLIEGAQPTDNEKVGAVPEQFLEQKDVTFDPTRGWTAFPDYAQRFARLWQVS</sequence>
<dbReference type="RefSeq" id="WP_330799594.1">
    <property type="nucleotide sequence ID" value="NZ_JAZEWV010000036.1"/>
</dbReference>
<feature type="domain" description="Periplasmic binding protein" evidence="2">
    <location>
        <begin position="75"/>
        <end position="321"/>
    </location>
</feature>
<evidence type="ECO:0000313" key="3">
    <source>
        <dbReference type="EMBL" id="MEE4545889.1"/>
    </source>
</evidence>
<evidence type="ECO:0000259" key="2">
    <source>
        <dbReference type="Pfam" id="PF13407"/>
    </source>
</evidence>